<proteinExistence type="predicted"/>
<evidence type="ECO:0000313" key="2">
    <source>
        <dbReference type="EMBL" id="TVU79880.1"/>
    </source>
</evidence>
<sequence>MELNHSNLCDIAVRWLKRPSSGGGHGCHIAVSEVRSGYSGEVPDAIGFRAAGYIDDGSVVVEVKVSRSDFLADAKKPHRNGETPGMGNWRYYMCPEGLIKPEDLPDKFGLLYVNKRGHVKHIVSPFTGERYYKDVADWITKNRFESDQMREQFILVKLFARVGDAEQLNAKLKGAYAETSRLQKEVNKLRERNAELSRRAWRALAEQEKVQSQQVSK</sequence>
<evidence type="ECO:0000256" key="1">
    <source>
        <dbReference type="SAM" id="Coils"/>
    </source>
</evidence>
<dbReference type="RefSeq" id="WP_145242641.1">
    <property type="nucleotide sequence ID" value="NZ_VNFF01000034.1"/>
</dbReference>
<dbReference type="EMBL" id="VNFF01000034">
    <property type="protein sequence ID" value="TVU79880.1"/>
    <property type="molecule type" value="Genomic_DNA"/>
</dbReference>
<comment type="caution">
    <text evidence="2">The sequence shown here is derived from an EMBL/GenBank/DDBJ whole genome shotgun (WGS) entry which is preliminary data.</text>
</comment>
<name>A0ABY3F8R2_9GAMM</name>
<organism evidence="2 3">
    <name type="scientific">Pseudoalteromonas neustonica</name>
    <dbReference type="NCBI Taxonomy" id="1840331"/>
    <lineage>
        <taxon>Bacteria</taxon>
        <taxon>Pseudomonadati</taxon>
        <taxon>Pseudomonadota</taxon>
        <taxon>Gammaproteobacteria</taxon>
        <taxon>Alteromonadales</taxon>
        <taxon>Pseudoalteromonadaceae</taxon>
        <taxon>Pseudoalteromonas</taxon>
    </lineage>
</organism>
<keyword evidence="3" id="KW-1185">Reference proteome</keyword>
<keyword evidence="1" id="KW-0175">Coiled coil</keyword>
<protein>
    <submittedName>
        <fullName evidence="2">Adenylosuccinate synthase</fullName>
    </submittedName>
</protein>
<gene>
    <name evidence="2" type="ORF">FQP85_22060</name>
</gene>
<evidence type="ECO:0000313" key="3">
    <source>
        <dbReference type="Proteomes" id="UP000317938"/>
    </source>
</evidence>
<accession>A0ABY3F8R2</accession>
<reference evidence="2 3" key="1">
    <citation type="submission" date="2019-07" db="EMBL/GenBank/DDBJ databases">
        <title>Diversity of Bacteria from Kongsfjorden, Arctic.</title>
        <authorList>
            <person name="Yu Y."/>
        </authorList>
    </citation>
    <scope>NUCLEOTIDE SEQUENCE [LARGE SCALE GENOMIC DNA]</scope>
    <source>
        <strain evidence="2 3">SM1927</strain>
    </source>
</reference>
<dbReference type="Proteomes" id="UP000317938">
    <property type="component" value="Unassembled WGS sequence"/>
</dbReference>
<feature type="coiled-coil region" evidence="1">
    <location>
        <begin position="165"/>
        <end position="206"/>
    </location>
</feature>